<keyword evidence="2" id="KW-1185">Reference proteome</keyword>
<evidence type="ECO:0000313" key="2">
    <source>
        <dbReference type="Proteomes" id="UP000717624"/>
    </source>
</evidence>
<sequence>MKPITRVRLATLRQKNPKGRVVGVIAVQPKNHKPGDFNPLVLAWVVSPLRRDQRHGPIKRGE</sequence>
<comment type="caution">
    <text evidence="1">The sequence shown here is derived from an EMBL/GenBank/DDBJ whole genome shotgun (WGS) entry which is preliminary data.</text>
</comment>
<name>A0A938Y427_9BACL</name>
<gene>
    <name evidence="1" type="ORF">JOD01_002849</name>
</gene>
<dbReference type="RefSeq" id="WP_345384509.1">
    <property type="nucleotide sequence ID" value="NZ_BAABIN010000012.1"/>
</dbReference>
<dbReference type="Proteomes" id="UP000717624">
    <property type="component" value="Unassembled WGS sequence"/>
</dbReference>
<evidence type="ECO:0000313" key="1">
    <source>
        <dbReference type="EMBL" id="MBM7591222.1"/>
    </source>
</evidence>
<reference evidence="1" key="1">
    <citation type="submission" date="2021-01" db="EMBL/GenBank/DDBJ databases">
        <title>Genomic Encyclopedia of Type Strains, Phase IV (KMG-IV): sequencing the most valuable type-strain genomes for metagenomic binning, comparative biology and taxonomic classification.</title>
        <authorList>
            <person name="Goeker M."/>
        </authorList>
    </citation>
    <scope>NUCLEOTIDE SEQUENCE</scope>
    <source>
        <strain evidence="1">DSM 25523</strain>
    </source>
</reference>
<organism evidence="1 2">
    <name type="scientific">Brevibacillus fulvus</name>
    <dbReference type="NCBI Taxonomy" id="1125967"/>
    <lineage>
        <taxon>Bacteria</taxon>
        <taxon>Bacillati</taxon>
        <taxon>Bacillota</taxon>
        <taxon>Bacilli</taxon>
        <taxon>Bacillales</taxon>
        <taxon>Paenibacillaceae</taxon>
        <taxon>Brevibacillus</taxon>
    </lineage>
</organism>
<dbReference type="AlphaFoldDB" id="A0A938Y427"/>
<proteinExistence type="predicted"/>
<protein>
    <submittedName>
        <fullName evidence="1">Uncharacterized protein</fullName>
    </submittedName>
</protein>
<accession>A0A938Y427</accession>
<dbReference type="EMBL" id="JAFBEB010000010">
    <property type="protein sequence ID" value="MBM7591222.1"/>
    <property type="molecule type" value="Genomic_DNA"/>
</dbReference>